<protein>
    <submittedName>
        <fullName evidence="12">Integrase core domain protein</fullName>
    </submittedName>
</protein>
<dbReference type="PROSITE" id="PS50158">
    <property type="entry name" value="ZF_CCHC"/>
    <property type="match status" value="1"/>
</dbReference>
<dbReference type="GO" id="GO:0004190">
    <property type="term" value="F:aspartic-type endopeptidase activity"/>
    <property type="evidence" value="ECO:0007669"/>
    <property type="project" value="InterPro"/>
</dbReference>
<dbReference type="Pfam" id="PF05585">
    <property type="entry name" value="DUF1758"/>
    <property type="match status" value="1"/>
</dbReference>
<feature type="region of interest" description="Disordered" evidence="8">
    <location>
        <begin position="1898"/>
        <end position="1933"/>
    </location>
</feature>
<dbReference type="PANTHER" id="PTHR47331">
    <property type="entry name" value="PHD-TYPE DOMAIN-CONTAINING PROTEIN"/>
    <property type="match status" value="1"/>
</dbReference>
<dbReference type="Pfam" id="PF07245">
    <property type="entry name" value="Phlebovirus_G2"/>
    <property type="match status" value="1"/>
</dbReference>
<evidence type="ECO:0000256" key="3">
    <source>
        <dbReference type="ARBA" id="ARBA00022722"/>
    </source>
</evidence>
<dbReference type="Pfam" id="PF00078">
    <property type="entry name" value="RVT_1"/>
    <property type="match status" value="1"/>
</dbReference>
<dbReference type="Proteomes" id="UP000054047">
    <property type="component" value="Unassembled WGS sequence"/>
</dbReference>
<dbReference type="Gene3D" id="3.30.420.10">
    <property type="entry name" value="Ribonuclease H-like superfamily/Ribonuclease H"/>
    <property type="match status" value="1"/>
</dbReference>
<dbReference type="Pfam" id="PF00665">
    <property type="entry name" value="rve"/>
    <property type="match status" value="1"/>
</dbReference>
<evidence type="ECO:0000256" key="7">
    <source>
        <dbReference type="PROSITE-ProRule" id="PRU00047"/>
    </source>
</evidence>
<dbReference type="Gene3D" id="2.60.98.50">
    <property type="match status" value="1"/>
</dbReference>
<keyword evidence="5" id="KW-0378">Hydrolase</keyword>
<dbReference type="InterPro" id="IPR043128">
    <property type="entry name" value="Rev_trsase/Diguanyl_cyclase"/>
</dbReference>
<keyword evidence="7" id="KW-0862">Zinc</keyword>
<dbReference type="InterPro" id="IPR041588">
    <property type="entry name" value="Integrase_H2C2"/>
</dbReference>
<dbReference type="Gene3D" id="4.10.60.10">
    <property type="entry name" value="Zinc finger, CCHC-type"/>
    <property type="match status" value="1"/>
</dbReference>
<dbReference type="InterPro" id="IPR001584">
    <property type="entry name" value="Integrase_cat-core"/>
</dbReference>
<evidence type="ECO:0000256" key="6">
    <source>
        <dbReference type="ARBA" id="ARBA00022918"/>
    </source>
</evidence>
<feature type="domain" description="Integrase catalytic" evidence="11">
    <location>
        <begin position="1269"/>
        <end position="1456"/>
    </location>
</feature>
<evidence type="ECO:0000313" key="13">
    <source>
        <dbReference type="Proteomes" id="UP000054047"/>
    </source>
</evidence>
<dbReference type="InterPro" id="IPR000477">
    <property type="entry name" value="RT_dom"/>
</dbReference>
<dbReference type="InterPro" id="IPR036397">
    <property type="entry name" value="RNaseH_sf"/>
</dbReference>
<dbReference type="GO" id="GO:0015074">
    <property type="term" value="P:DNA integration"/>
    <property type="evidence" value="ECO:0007669"/>
    <property type="project" value="InterPro"/>
</dbReference>
<dbReference type="PANTHER" id="PTHR47331:SF1">
    <property type="entry name" value="GAG-LIKE PROTEIN"/>
    <property type="match status" value="1"/>
</dbReference>
<dbReference type="CDD" id="cd01644">
    <property type="entry name" value="RT_pepA17"/>
    <property type="match status" value="1"/>
</dbReference>
<dbReference type="GO" id="GO:0006508">
    <property type="term" value="P:proteolysis"/>
    <property type="evidence" value="ECO:0007669"/>
    <property type="project" value="InterPro"/>
</dbReference>
<dbReference type="SUPFAM" id="SSF53098">
    <property type="entry name" value="Ribonuclease H-like"/>
    <property type="match status" value="1"/>
</dbReference>
<evidence type="ECO:0000256" key="9">
    <source>
        <dbReference type="SAM" id="Phobius"/>
    </source>
</evidence>
<dbReference type="GO" id="GO:0003964">
    <property type="term" value="F:RNA-directed DNA polymerase activity"/>
    <property type="evidence" value="ECO:0007669"/>
    <property type="project" value="UniProtKB-KW"/>
</dbReference>
<keyword evidence="9" id="KW-0472">Membrane</keyword>
<dbReference type="Pfam" id="PF00098">
    <property type="entry name" value="zf-CCHC"/>
    <property type="match status" value="1"/>
</dbReference>
<gene>
    <name evidence="12" type="ORF">ANCDUO_14351</name>
</gene>
<dbReference type="Gene3D" id="3.30.70.270">
    <property type="match status" value="1"/>
</dbReference>
<dbReference type="GO" id="GO:0042575">
    <property type="term" value="C:DNA polymerase complex"/>
    <property type="evidence" value="ECO:0007669"/>
    <property type="project" value="UniProtKB-ARBA"/>
</dbReference>
<dbReference type="OrthoDB" id="5869260at2759"/>
<dbReference type="InterPro" id="IPR021109">
    <property type="entry name" value="Peptidase_aspartic_dom_sf"/>
</dbReference>
<dbReference type="GO" id="GO:0019899">
    <property type="term" value="F:enzyme binding"/>
    <property type="evidence" value="ECO:0007669"/>
    <property type="project" value="UniProtKB-ARBA"/>
</dbReference>
<dbReference type="Gene3D" id="3.10.10.10">
    <property type="entry name" value="HIV Type 1 Reverse Transcriptase, subunit A, domain 1"/>
    <property type="match status" value="1"/>
</dbReference>
<dbReference type="Gene3D" id="2.40.70.10">
    <property type="entry name" value="Acid Proteases"/>
    <property type="match status" value="1"/>
</dbReference>
<dbReference type="GO" id="GO:0004519">
    <property type="term" value="F:endonuclease activity"/>
    <property type="evidence" value="ECO:0007669"/>
    <property type="project" value="UniProtKB-KW"/>
</dbReference>
<proteinExistence type="predicted"/>
<dbReference type="SMART" id="SM00343">
    <property type="entry name" value="ZnF_C2HC"/>
    <property type="match status" value="3"/>
</dbReference>
<evidence type="ECO:0000256" key="5">
    <source>
        <dbReference type="ARBA" id="ARBA00022801"/>
    </source>
</evidence>
<dbReference type="InterPro" id="IPR008042">
    <property type="entry name" value="Retrotrans_Pao"/>
</dbReference>
<dbReference type="InterPro" id="IPR043502">
    <property type="entry name" value="DNA/RNA_pol_sf"/>
</dbReference>
<evidence type="ECO:0000256" key="2">
    <source>
        <dbReference type="ARBA" id="ARBA00022695"/>
    </source>
</evidence>
<dbReference type="EMBL" id="KN737268">
    <property type="protein sequence ID" value="KIH55491.1"/>
    <property type="molecule type" value="Genomic_DNA"/>
</dbReference>
<organism evidence="12 13">
    <name type="scientific">Ancylostoma duodenale</name>
    <dbReference type="NCBI Taxonomy" id="51022"/>
    <lineage>
        <taxon>Eukaryota</taxon>
        <taxon>Metazoa</taxon>
        <taxon>Ecdysozoa</taxon>
        <taxon>Nematoda</taxon>
        <taxon>Chromadorea</taxon>
        <taxon>Rhabditida</taxon>
        <taxon>Rhabditina</taxon>
        <taxon>Rhabditomorpha</taxon>
        <taxon>Strongyloidea</taxon>
        <taxon>Ancylostomatidae</taxon>
        <taxon>Ancylostomatinae</taxon>
        <taxon>Ancylostoma</taxon>
    </lineage>
</organism>
<keyword evidence="1" id="KW-0808">Transferase</keyword>
<evidence type="ECO:0000256" key="8">
    <source>
        <dbReference type="SAM" id="MobiDB-lite"/>
    </source>
</evidence>
<keyword evidence="9" id="KW-1133">Transmembrane helix</keyword>
<keyword evidence="7" id="KW-0479">Metal-binding</keyword>
<evidence type="ECO:0000259" key="10">
    <source>
        <dbReference type="PROSITE" id="PS50158"/>
    </source>
</evidence>
<keyword evidence="4" id="KW-0255">Endonuclease</keyword>
<accession>A0A0C2GEJ2</accession>
<feature type="non-terminal residue" evidence="12">
    <location>
        <position position="1"/>
    </location>
</feature>
<feature type="region of interest" description="Disordered" evidence="8">
    <location>
        <begin position="209"/>
        <end position="256"/>
    </location>
</feature>
<sequence>LKQKYGDKQALVDQLLRNLHEARSRTDRLKDQEALCEQLHSITPQLTLKGEHVDNTFLQKELIAKFSLDVQRHILRQKARLVDEGNWNTAVLSAAIEHIKTELKINRQVEHGLGSGKLERTSTGDKKHFNKAEVFPRSVPCFYCHKSGHPAKDCSEVASLEQRLQVMRMQNLCRNCGGKDHWATKCPKGACRICRQAGHHTSICKQLFSPQEARPKPQPPEVPQKQVTKPLPSKAKASKINTVASSDKSEGQRNAPGAVFHVSNTTKVLILAGQAKVLNPATQVLEPVYVILDTGADRSFISTNLAERLQLKDKETTRLSISTFGSQKSFERTCAVTLLRMWDAEGTPHTFTVTKIDSITKPLTRSRLSNEDRRFLFQNDMHLSINHAVDKIQPDILLGCSDLFSLLKEGTGAQTTLPSGLKAIPSRLGYLITGRSDEELINSESSVEVAQTTDLLDTESDSPQNWEQFCEFEKSGVREFSGPVSEEQKRTNAKVWKKFEETIERKENGYYVRLPWKSEASELPDNKSIAYRRLQANLCKLSKDPDVLQQYHDTITNQLEMGVIEKVAEDSVVEEGEVVHYLAHQAVITPQKETTKLRVVFDASAHLSNSPSLNDVLYQGPVILPKMWDILLRFRFGEVAITSDVEKAFLQVRLHPKDRNATRFMWVRDIHQPLTQENIVFYRFTRVTFGLNCSPFLLAGTILHHLRTHVDSQLAKELEENTYVDNLIMTKKSTDEGLRFYNDSKDVFKELNMNLREFQSNDEHLRKRISSADLAESENQKVLGVLWNTKKDELVLSCNYPPKAKVTKRSVSEQVAAIYDPLGWLTPLTLAGKRFLQSLWRFDYGWDTEISEEHQKQWKDIIQVVNGFQCVIPREVAQIDTPTKLVLFSDASGQAMATCAYLVSHLGSNLLVGKSKLPSIKENVTIPKLELNAITMATRVAHSIFAAIHHRKRISDMVILSDSQIALNWIASSCPAEERAGVLVKNRINEIRKIVKDVPVEVHFGYVSTAMNPADSATRGVTKDSLTNHMWWKGPKFILDPIDEWPEECRLFKIPHDLEDDSCAVPVSSMTRPHVEELLDWQRHNRMDSIVTTVAHVLRFIKRLTCKVESRLQSRILENIPELSHMTTESYVTAEERKMALRVVVRNHQAVHLTEDRQKTLKQLKLRIDESGIFCCRGRMENSTLPYNARQPIFIAAKTDLARAIVRESHGPLHCGTAHTMANVRRYYWVPKLRQLAQQVIRKCVPCQKMNNLPFKYPEMEDLPDRRVRRTRPFEHIDIDYFGPLTVKEHDEVVKVYGIIMTCTTTRLLHLELVTDMTTTNLLNALRRFFARRGVPATITSDNGPYFLLGEQILRDAVLPVINDISFTNAMATKGIVWKTITPYAPWQGAFYERLIKSVKHSLYKVMQGKTLTKTGMETLLVEIEGSLNTRPLSYQEKHWDETPILRPIDFIQRDMCWFCTATALNPECSPQAAIMVIAVGLYLTTALVYVLCYVPVTLGLPCRILCNLLVLCVRAVPRAGFRLWQHVRRRRERFRRTPRIDVLLNTPLLAVVLLACISAAESCQNVDIFELKTNVCIQTSTGNETCTIDTTQMLKLNTFHQQACFRIHKEGELLKEIRLEWKKLQLMCDRQTIMFTRNTQQKVVDSKRCPRSGSCKEEKCARINTTALLPELRQGNNFPGVTFCVESCGGPGCGCFYISSGCLFYRVYAVPADDDIYEIFRCPRWREEVVIKMTTIQPDREEQEDLVVLQPTVPQERGAAKLTLSSITIPQTPALQKPFITNGKNTAKWIINDPPTLQCASREAAESLECDMQTNCRCQPAENSVNCACIDNNITKLFYSELQNLLPIRRPWIEFEETFVEETSLPSRQLYQVYQRRKYWSRSRKNSTRQSRVLHIPSAPLTMPRSKGATNALKERSRKLSANPRKDLLWRQ</sequence>
<dbReference type="InterPro" id="IPR036875">
    <property type="entry name" value="Znf_CCHC_sf"/>
</dbReference>
<dbReference type="Pfam" id="PF05380">
    <property type="entry name" value="Peptidase_A17"/>
    <property type="match status" value="1"/>
</dbReference>
<feature type="transmembrane region" description="Helical" evidence="9">
    <location>
        <begin position="1541"/>
        <end position="1561"/>
    </location>
</feature>
<keyword evidence="3" id="KW-0540">Nuclease</keyword>
<keyword evidence="2" id="KW-0548">Nucleotidyltransferase</keyword>
<dbReference type="Pfam" id="PF17921">
    <property type="entry name" value="Integrase_H2C2"/>
    <property type="match status" value="1"/>
</dbReference>
<evidence type="ECO:0000256" key="4">
    <source>
        <dbReference type="ARBA" id="ARBA00022759"/>
    </source>
</evidence>
<dbReference type="InterPro" id="IPR012337">
    <property type="entry name" value="RNaseH-like_sf"/>
</dbReference>
<evidence type="ECO:0000256" key="1">
    <source>
        <dbReference type="ARBA" id="ARBA00022679"/>
    </source>
</evidence>
<dbReference type="InterPro" id="IPR009878">
    <property type="entry name" value="Phlebovirus_G2_fusion"/>
</dbReference>
<dbReference type="SUPFAM" id="SSF57756">
    <property type="entry name" value="Retrovirus zinc finger-like domains"/>
    <property type="match status" value="1"/>
</dbReference>
<dbReference type="PROSITE" id="PS50994">
    <property type="entry name" value="INTEGRASE"/>
    <property type="match status" value="1"/>
</dbReference>
<dbReference type="InterPro" id="IPR001969">
    <property type="entry name" value="Aspartic_peptidase_AS"/>
</dbReference>
<evidence type="ECO:0000259" key="11">
    <source>
        <dbReference type="PROSITE" id="PS50994"/>
    </source>
</evidence>
<dbReference type="SUPFAM" id="SSF56672">
    <property type="entry name" value="DNA/RNA polymerases"/>
    <property type="match status" value="1"/>
</dbReference>
<reference evidence="12 13" key="1">
    <citation type="submission" date="2013-12" db="EMBL/GenBank/DDBJ databases">
        <title>Draft genome of the parsitic nematode Ancylostoma duodenale.</title>
        <authorList>
            <person name="Mitreva M."/>
        </authorList>
    </citation>
    <scope>NUCLEOTIDE SEQUENCE [LARGE SCALE GENOMIC DNA]</scope>
    <source>
        <strain evidence="12 13">Zhejiang</strain>
    </source>
</reference>
<dbReference type="GO" id="GO:0005737">
    <property type="term" value="C:cytoplasm"/>
    <property type="evidence" value="ECO:0007669"/>
    <property type="project" value="UniProtKB-ARBA"/>
</dbReference>
<keyword evidence="7" id="KW-0863">Zinc-finger</keyword>
<dbReference type="PROSITE" id="PS00141">
    <property type="entry name" value="ASP_PROTEASE"/>
    <property type="match status" value="1"/>
</dbReference>
<dbReference type="InterPro" id="IPR001878">
    <property type="entry name" value="Znf_CCHC"/>
</dbReference>
<keyword evidence="6" id="KW-0695">RNA-directed DNA polymerase</keyword>
<feature type="domain" description="CCHC-type" evidence="10">
    <location>
        <begin position="141"/>
        <end position="156"/>
    </location>
</feature>
<dbReference type="GO" id="GO:0003676">
    <property type="term" value="F:nucleic acid binding"/>
    <property type="evidence" value="ECO:0007669"/>
    <property type="project" value="InterPro"/>
</dbReference>
<dbReference type="SUPFAM" id="SSF50630">
    <property type="entry name" value="Acid proteases"/>
    <property type="match status" value="1"/>
</dbReference>
<dbReference type="Gene3D" id="1.10.340.70">
    <property type="match status" value="1"/>
</dbReference>
<keyword evidence="13" id="KW-1185">Reference proteome</keyword>
<name>A0A0C2GEJ2_9BILA</name>
<keyword evidence="9" id="KW-0812">Transmembrane</keyword>
<dbReference type="InterPro" id="IPR008737">
    <property type="entry name" value="DUF1758"/>
</dbReference>
<evidence type="ECO:0000313" key="12">
    <source>
        <dbReference type="EMBL" id="KIH55491.1"/>
    </source>
</evidence>
<feature type="transmembrane region" description="Helical" evidence="9">
    <location>
        <begin position="1473"/>
        <end position="1495"/>
    </location>
</feature>
<dbReference type="GO" id="GO:0008270">
    <property type="term" value="F:zinc ion binding"/>
    <property type="evidence" value="ECO:0007669"/>
    <property type="project" value="UniProtKB-KW"/>
</dbReference>